<protein>
    <recommendedName>
        <fullName evidence="4">YcxB-like protein domain-containing protein</fullName>
    </recommendedName>
</protein>
<evidence type="ECO:0008006" key="4">
    <source>
        <dbReference type="Google" id="ProtNLM"/>
    </source>
</evidence>
<comment type="caution">
    <text evidence="2">The sequence shown here is derived from an EMBL/GenBank/DDBJ whole genome shotgun (WGS) entry which is preliminary data.</text>
</comment>
<organism evidence="2 3">
    <name type="scientific">Myceligenerans salitolerans</name>
    <dbReference type="NCBI Taxonomy" id="1230528"/>
    <lineage>
        <taxon>Bacteria</taxon>
        <taxon>Bacillati</taxon>
        <taxon>Actinomycetota</taxon>
        <taxon>Actinomycetes</taxon>
        <taxon>Micrococcales</taxon>
        <taxon>Promicromonosporaceae</taxon>
        <taxon>Myceligenerans</taxon>
    </lineage>
</organism>
<dbReference type="EMBL" id="JAFMPK010000045">
    <property type="protein sequence ID" value="MBO0609860.1"/>
    <property type="molecule type" value="Genomic_DNA"/>
</dbReference>
<feature type="transmembrane region" description="Helical" evidence="1">
    <location>
        <begin position="28"/>
        <end position="54"/>
    </location>
</feature>
<sequence>MSHSLTFWTRPSTGLRWSNQPAPTRPQVVRAIATLSAVMVGTGGGSFYIFFYIATHDIDWTQRSNVTLAGLGGMLALTAVGLTYALVNHLWRRSRLRTEHRSRRNAPRKAALSLDDRGFKHWAARPTRPLIPWSNIDRWFIQNDTIRVELDQTRGRAQSVVIPLSEIDAPRSKVIAAFERFCESPPQR</sequence>
<dbReference type="Proteomes" id="UP000664617">
    <property type="component" value="Unassembled WGS sequence"/>
</dbReference>
<evidence type="ECO:0000313" key="3">
    <source>
        <dbReference type="Proteomes" id="UP000664617"/>
    </source>
</evidence>
<keyword evidence="3" id="KW-1185">Reference proteome</keyword>
<evidence type="ECO:0000256" key="1">
    <source>
        <dbReference type="SAM" id="Phobius"/>
    </source>
</evidence>
<gene>
    <name evidence="2" type="ORF">J0911_12570</name>
</gene>
<proteinExistence type="predicted"/>
<keyword evidence="1" id="KW-1133">Transmembrane helix</keyword>
<keyword evidence="1" id="KW-0812">Transmembrane</keyword>
<feature type="transmembrane region" description="Helical" evidence="1">
    <location>
        <begin position="66"/>
        <end position="87"/>
    </location>
</feature>
<dbReference type="RefSeq" id="WP_207275811.1">
    <property type="nucleotide sequence ID" value="NZ_JAFMPK010000045.1"/>
</dbReference>
<evidence type="ECO:0000313" key="2">
    <source>
        <dbReference type="EMBL" id="MBO0609860.1"/>
    </source>
</evidence>
<keyword evidence="1" id="KW-0472">Membrane</keyword>
<name>A0ABS3IA92_9MICO</name>
<reference evidence="3" key="1">
    <citation type="submission" date="2023-07" db="EMBL/GenBank/DDBJ databases">
        <title>Myceligenerans salitolerans sp. nov., a halotolerant actinomycete isolated from a salt lake in Xinjiang, China.</title>
        <authorList>
            <person name="Guan T."/>
        </authorList>
    </citation>
    <scope>NUCLEOTIDE SEQUENCE [LARGE SCALE GENOMIC DNA]</scope>
    <source>
        <strain evidence="3">XHU 5031</strain>
    </source>
</reference>
<accession>A0ABS3IA92</accession>